<evidence type="ECO:0000313" key="8">
    <source>
        <dbReference type="Proteomes" id="UP000664859"/>
    </source>
</evidence>
<keyword evidence="3" id="KW-0862">Zinc</keyword>
<keyword evidence="4" id="KW-0539">Nucleus</keyword>
<evidence type="ECO:0000256" key="2">
    <source>
        <dbReference type="ARBA" id="ARBA00022771"/>
    </source>
</evidence>
<evidence type="ECO:0000259" key="6">
    <source>
        <dbReference type="Pfam" id="PF07500"/>
    </source>
</evidence>
<accession>A0A835YSL4</accession>
<dbReference type="Gene3D" id="1.10.472.30">
    <property type="entry name" value="Transcription elongation factor S-II, central domain"/>
    <property type="match status" value="1"/>
</dbReference>
<dbReference type="AlphaFoldDB" id="A0A835YSL4"/>
<organism evidence="7 8">
    <name type="scientific">Tribonema minus</name>
    <dbReference type="NCBI Taxonomy" id="303371"/>
    <lineage>
        <taxon>Eukaryota</taxon>
        <taxon>Sar</taxon>
        <taxon>Stramenopiles</taxon>
        <taxon>Ochrophyta</taxon>
        <taxon>PX clade</taxon>
        <taxon>Xanthophyceae</taxon>
        <taxon>Tribonematales</taxon>
        <taxon>Tribonemataceae</taxon>
        <taxon>Tribonema</taxon>
    </lineage>
</organism>
<sequence>MSVDDSSLGASAYDSEELPEDLLDFHEELESWDGDDATTNPPPAYPAACSCGGVSSATPASRKRVRPEADSLTASMQAEAVPSPPTAPALPPQARYYGPSLCELPALALDAVAAYVSLPRATCRAVLAAAEKASRAKVRASLLAALSLPCDGDDDACGSDTDQDESSGDSRKLSDSFSVRTGSCKRHRSGGDSSSFTQYLSSGSGGGGGSTKASFGGNAAAAAALEAEVAAAAAAAAASATGAVETELHELCGRCTGRRYKLKARELVLNLRRNAALREGALRGGVAAARRLVRMGARELACAALQRARSATVARHMAGITRPEHDMRVSHTVTDRFECGDCGYGMTQYGVCRRKQQVDRVRVVVQCLRCRIVWEL</sequence>
<evidence type="ECO:0000313" key="7">
    <source>
        <dbReference type="EMBL" id="KAG5180344.1"/>
    </source>
</evidence>
<dbReference type="InterPro" id="IPR036575">
    <property type="entry name" value="TFIIS_cen_dom_sf"/>
</dbReference>
<feature type="region of interest" description="Disordered" evidence="5">
    <location>
        <begin position="156"/>
        <end position="197"/>
    </location>
</feature>
<gene>
    <name evidence="7" type="ORF">JKP88DRAFT_324441</name>
</gene>
<dbReference type="EMBL" id="JAFCMP010000401">
    <property type="protein sequence ID" value="KAG5180344.1"/>
    <property type="molecule type" value="Genomic_DNA"/>
</dbReference>
<dbReference type="SUPFAM" id="SSF46942">
    <property type="entry name" value="Elongation factor TFIIS domain 2"/>
    <property type="match status" value="1"/>
</dbReference>
<protein>
    <recommendedName>
        <fullName evidence="6">TFIIS central domain-containing protein</fullName>
    </recommendedName>
</protein>
<dbReference type="PANTHER" id="PTHR11477:SF0">
    <property type="entry name" value="IP08861P-RELATED"/>
    <property type="match status" value="1"/>
</dbReference>
<dbReference type="GO" id="GO:0005634">
    <property type="term" value="C:nucleus"/>
    <property type="evidence" value="ECO:0007669"/>
    <property type="project" value="TreeGrafter"/>
</dbReference>
<feature type="compositionally biased region" description="Acidic residues" evidence="5">
    <location>
        <begin position="156"/>
        <end position="167"/>
    </location>
</feature>
<evidence type="ECO:0000256" key="3">
    <source>
        <dbReference type="ARBA" id="ARBA00022833"/>
    </source>
</evidence>
<keyword evidence="2" id="KW-0863">Zinc-finger</keyword>
<evidence type="ECO:0000256" key="4">
    <source>
        <dbReference type="ARBA" id="ARBA00023242"/>
    </source>
</evidence>
<dbReference type="InterPro" id="IPR003618">
    <property type="entry name" value="TFIIS_cen_dom"/>
</dbReference>
<feature type="domain" description="TFIIS central" evidence="6">
    <location>
        <begin position="234"/>
        <end position="311"/>
    </location>
</feature>
<dbReference type="Pfam" id="PF07500">
    <property type="entry name" value="TFIIS_M"/>
    <property type="match status" value="1"/>
</dbReference>
<feature type="region of interest" description="Disordered" evidence="5">
    <location>
        <begin position="1"/>
        <end position="87"/>
    </location>
</feature>
<dbReference type="GO" id="GO:0008270">
    <property type="term" value="F:zinc ion binding"/>
    <property type="evidence" value="ECO:0007669"/>
    <property type="project" value="UniProtKB-KW"/>
</dbReference>
<evidence type="ECO:0000256" key="5">
    <source>
        <dbReference type="SAM" id="MobiDB-lite"/>
    </source>
</evidence>
<comment type="caution">
    <text evidence="7">The sequence shown here is derived from an EMBL/GenBank/DDBJ whole genome shotgun (WGS) entry which is preliminary data.</text>
</comment>
<name>A0A835YSL4_9STRA</name>
<evidence type="ECO:0000256" key="1">
    <source>
        <dbReference type="ARBA" id="ARBA00022723"/>
    </source>
</evidence>
<proteinExistence type="predicted"/>
<keyword evidence="8" id="KW-1185">Reference proteome</keyword>
<dbReference type="PANTHER" id="PTHR11477">
    <property type="entry name" value="TRANSCRIPTION FACTOR S-II ZINC FINGER DOMAIN-CONTAINING PROTEIN"/>
    <property type="match status" value="1"/>
</dbReference>
<dbReference type="GO" id="GO:0006351">
    <property type="term" value="P:DNA-templated transcription"/>
    <property type="evidence" value="ECO:0007669"/>
    <property type="project" value="InterPro"/>
</dbReference>
<keyword evidence="1" id="KW-0479">Metal-binding</keyword>
<dbReference type="Proteomes" id="UP000664859">
    <property type="component" value="Unassembled WGS sequence"/>
</dbReference>
<reference evidence="7" key="1">
    <citation type="submission" date="2021-02" db="EMBL/GenBank/DDBJ databases">
        <title>First Annotated Genome of the Yellow-green Alga Tribonema minus.</title>
        <authorList>
            <person name="Mahan K.M."/>
        </authorList>
    </citation>
    <scope>NUCLEOTIDE SEQUENCE</scope>
    <source>
        <strain evidence="7">UTEX B ZZ1240</strain>
    </source>
</reference>